<comment type="caution">
    <text evidence="2">The sequence shown here is derived from an EMBL/GenBank/DDBJ whole genome shotgun (WGS) entry which is preliminary data.</text>
</comment>
<protein>
    <submittedName>
        <fullName evidence="2">Uncharacterized protein</fullName>
    </submittedName>
</protein>
<dbReference type="Pfam" id="PF15254">
    <property type="entry name" value="CCDC14"/>
    <property type="match status" value="1"/>
</dbReference>
<dbReference type="PANTHER" id="PTHR22367">
    <property type="entry name" value="COILED-COIL DOMAIN-CONTAINING PROTEIN 14"/>
    <property type="match status" value="1"/>
</dbReference>
<name>A0A1A6HW69_NEOLE</name>
<accession>A0A1A6HW69</accession>
<dbReference type="AlphaFoldDB" id="A0A1A6HW69"/>
<dbReference type="PANTHER" id="PTHR22367:SF2">
    <property type="entry name" value="COILED-COIL DOMAIN-CONTAINING PROTEIN 14"/>
    <property type="match status" value="1"/>
</dbReference>
<dbReference type="Proteomes" id="UP000092124">
    <property type="component" value="Unassembled WGS sequence"/>
</dbReference>
<keyword evidence="1" id="KW-0175">Coiled coil</keyword>
<feature type="coiled-coil region" evidence="1">
    <location>
        <begin position="17"/>
        <end position="44"/>
    </location>
</feature>
<organism evidence="2 3">
    <name type="scientific">Neotoma lepida</name>
    <name type="common">Desert woodrat</name>
    <dbReference type="NCBI Taxonomy" id="56216"/>
    <lineage>
        <taxon>Eukaryota</taxon>
        <taxon>Metazoa</taxon>
        <taxon>Chordata</taxon>
        <taxon>Craniata</taxon>
        <taxon>Vertebrata</taxon>
        <taxon>Euteleostomi</taxon>
        <taxon>Mammalia</taxon>
        <taxon>Eutheria</taxon>
        <taxon>Euarchontoglires</taxon>
        <taxon>Glires</taxon>
        <taxon>Rodentia</taxon>
        <taxon>Myomorpha</taxon>
        <taxon>Muroidea</taxon>
        <taxon>Cricetidae</taxon>
        <taxon>Neotominae</taxon>
        <taxon>Neotoma</taxon>
    </lineage>
</organism>
<keyword evidence="3" id="KW-1185">Reference proteome</keyword>
<dbReference type="STRING" id="56216.A0A1A6HW69"/>
<sequence length="72" mass="8734">SLNMSLQNQLQESLKSQELLQSKNEELLKVIEDQRDENKKFTAMFKDKEETLLQNKQQFDIEMTRFFHEIQK</sequence>
<dbReference type="EMBL" id="LZPO01008489">
    <property type="protein sequence ID" value="OBS81977.1"/>
    <property type="molecule type" value="Genomic_DNA"/>
</dbReference>
<gene>
    <name evidence="2" type="ORF">A6R68_24034</name>
</gene>
<evidence type="ECO:0000256" key="1">
    <source>
        <dbReference type="SAM" id="Coils"/>
    </source>
</evidence>
<dbReference type="GO" id="GO:0034451">
    <property type="term" value="C:centriolar satellite"/>
    <property type="evidence" value="ECO:0007669"/>
    <property type="project" value="TreeGrafter"/>
</dbReference>
<evidence type="ECO:0000313" key="3">
    <source>
        <dbReference type="Proteomes" id="UP000092124"/>
    </source>
</evidence>
<proteinExistence type="predicted"/>
<dbReference type="InterPro" id="IPR029343">
    <property type="entry name" value="CCDC14"/>
</dbReference>
<reference evidence="2 3" key="1">
    <citation type="submission" date="2016-06" db="EMBL/GenBank/DDBJ databases">
        <title>The Draft Genome Sequence and Annotation of the Desert Woodrat Neotoma lepida.</title>
        <authorList>
            <person name="Campbell M."/>
            <person name="Oakeson K.F."/>
            <person name="Yandell M."/>
            <person name="Halpert J.R."/>
            <person name="Dearing D."/>
        </authorList>
    </citation>
    <scope>NUCLEOTIDE SEQUENCE [LARGE SCALE GENOMIC DNA]</scope>
    <source>
        <strain evidence="2">417</strain>
        <tissue evidence="2">Liver</tissue>
    </source>
</reference>
<evidence type="ECO:0000313" key="2">
    <source>
        <dbReference type="EMBL" id="OBS81977.1"/>
    </source>
</evidence>
<feature type="non-terminal residue" evidence="2">
    <location>
        <position position="1"/>
    </location>
</feature>
<dbReference type="GO" id="GO:0071539">
    <property type="term" value="P:protein localization to centrosome"/>
    <property type="evidence" value="ECO:0007669"/>
    <property type="project" value="TreeGrafter"/>
</dbReference>